<feature type="transmembrane region" description="Helical" evidence="4">
    <location>
        <begin position="244"/>
        <end position="261"/>
    </location>
</feature>
<feature type="binding site" evidence="2">
    <location>
        <position position="82"/>
    </location>
    <ligand>
        <name>Cu cation</name>
        <dbReference type="ChEBI" id="CHEBI:23378"/>
    </ligand>
</feature>
<keyword evidence="4" id="KW-1133">Transmembrane helix</keyword>
<feature type="disulfide bond" description="Redox-active" evidence="3">
    <location>
        <begin position="78"/>
        <end position="82"/>
    </location>
</feature>
<feature type="signal peptide" evidence="5">
    <location>
        <begin position="1"/>
        <end position="17"/>
    </location>
</feature>
<reference evidence="6" key="1">
    <citation type="submission" date="2020-01" db="EMBL/GenBank/DDBJ databases">
        <authorList>
            <person name="Meier V. D."/>
            <person name="Meier V D."/>
        </authorList>
    </citation>
    <scope>NUCLEOTIDE SEQUENCE</scope>
    <source>
        <strain evidence="6">HLG_WM_MAG_12</strain>
    </source>
</reference>
<dbReference type="GO" id="GO:0046872">
    <property type="term" value="F:metal ion binding"/>
    <property type="evidence" value="ECO:0007669"/>
    <property type="project" value="UniProtKB-KW"/>
</dbReference>
<protein>
    <recommendedName>
        <fullName evidence="7">Cytochrome oxidase biogenesis protein Sco1/SenC/PrrC, copper metallochaperone</fullName>
    </recommendedName>
</protein>
<dbReference type="Pfam" id="PF02630">
    <property type="entry name" value="SCO1-SenC"/>
    <property type="match status" value="1"/>
</dbReference>
<keyword evidence="4" id="KW-0472">Membrane</keyword>
<keyword evidence="5" id="KW-0732">Signal</keyword>
<evidence type="ECO:0000256" key="5">
    <source>
        <dbReference type="SAM" id="SignalP"/>
    </source>
</evidence>
<keyword evidence="3" id="KW-1015">Disulfide bond</keyword>
<dbReference type="SUPFAM" id="SSF52833">
    <property type="entry name" value="Thioredoxin-like"/>
    <property type="match status" value="1"/>
</dbReference>
<keyword evidence="2" id="KW-0186">Copper</keyword>
<feature type="binding site" evidence="2">
    <location>
        <position position="176"/>
    </location>
    <ligand>
        <name>Cu cation</name>
        <dbReference type="ChEBI" id="CHEBI:23378"/>
    </ligand>
</feature>
<dbReference type="CDD" id="cd02968">
    <property type="entry name" value="SCO"/>
    <property type="match status" value="1"/>
</dbReference>
<name>A0A6S6T5D0_9BACT</name>
<gene>
    <name evidence="6" type="ORF">HELGO_WM6471</name>
</gene>
<feature type="chain" id="PRO_5028478281" description="Cytochrome oxidase biogenesis protein Sco1/SenC/PrrC, copper metallochaperone" evidence="5">
    <location>
        <begin position="18"/>
        <end position="267"/>
    </location>
</feature>
<keyword evidence="4" id="KW-0812">Transmembrane</keyword>
<evidence type="ECO:0000256" key="4">
    <source>
        <dbReference type="SAM" id="Phobius"/>
    </source>
</evidence>
<dbReference type="PANTHER" id="PTHR12151:SF8">
    <property type="entry name" value="THIOREDOXIN DOMAIN-CONTAINING PROTEIN"/>
    <property type="match status" value="1"/>
</dbReference>
<evidence type="ECO:0000256" key="3">
    <source>
        <dbReference type="PIRSR" id="PIRSR603782-2"/>
    </source>
</evidence>
<comment type="similarity">
    <text evidence="1">Belongs to the SCO1/2 family.</text>
</comment>
<dbReference type="EMBL" id="CACVAW010000044">
    <property type="protein sequence ID" value="CAA6811785.1"/>
    <property type="molecule type" value="Genomic_DNA"/>
</dbReference>
<dbReference type="InterPro" id="IPR036249">
    <property type="entry name" value="Thioredoxin-like_sf"/>
</dbReference>
<dbReference type="PANTHER" id="PTHR12151">
    <property type="entry name" value="ELECTRON TRANSPORT PROTIN SCO1/SENC FAMILY MEMBER"/>
    <property type="match status" value="1"/>
</dbReference>
<dbReference type="InterPro" id="IPR003782">
    <property type="entry name" value="SCO1/SenC"/>
</dbReference>
<evidence type="ECO:0000256" key="2">
    <source>
        <dbReference type="PIRSR" id="PIRSR603782-1"/>
    </source>
</evidence>
<keyword evidence="2" id="KW-0479">Metal-binding</keyword>
<organism evidence="6">
    <name type="scientific">uncultured Campylobacterales bacterium</name>
    <dbReference type="NCBI Taxonomy" id="352960"/>
    <lineage>
        <taxon>Bacteria</taxon>
        <taxon>Pseudomonadati</taxon>
        <taxon>Campylobacterota</taxon>
        <taxon>Epsilonproteobacteria</taxon>
        <taxon>Campylobacterales</taxon>
        <taxon>environmental samples</taxon>
    </lineage>
</organism>
<sequence length="267" mass="29839">MQKIFLGVLLLITSVFADNNQTQNGEKNTTEEKVGIFENLGAYIPLDTEFISHTGKKVTIKELSNGKPLVMTFNYHRCASICSPQLAGVADVVNKLDLIPGTDYNLATFSVDPTDSYLFAAKKQIAFSNIIQNHPSIETSWNFLVNPDEKTIKDLAKLVGFGYKKTEKDGVVDYLHPAILVIMSPEGKITRYLNGLDNYLPFDLKLALIESGDGKTGPTIARTIAYCFAYDAASKKYVLQMEKIFAILFSLILLVFFIYLVRSRKKK</sequence>
<accession>A0A6S6T5D0</accession>
<proteinExistence type="inferred from homology"/>
<feature type="binding site" evidence="2">
    <location>
        <position position="78"/>
    </location>
    <ligand>
        <name>Cu cation</name>
        <dbReference type="ChEBI" id="CHEBI:23378"/>
    </ligand>
</feature>
<evidence type="ECO:0008006" key="7">
    <source>
        <dbReference type="Google" id="ProtNLM"/>
    </source>
</evidence>
<evidence type="ECO:0000313" key="6">
    <source>
        <dbReference type="EMBL" id="CAA6811785.1"/>
    </source>
</evidence>
<dbReference type="AlphaFoldDB" id="A0A6S6T5D0"/>
<dbReference type="Gene3D" id="3.40.30.10">
    <property type="entry name" value="Glutaredoxin"/>
    <property type="match status" value="1"/>
</dbReference>
<evidence type="ECO:0000256" key="1">
    <source>
        <dbReference type="ARBA" id="ARBA00010996"/>
    </source>
</evidence>